<feature type="non-terminal residue" evidence="4">
    <location>
        <position position="77"/>
    </location>
</feature>
<dbReference type="InterPro" id="IPR050740">
    <property type="entry name" value="Aldehyde_DH_Superfamily"/>
</dbReference>
<comment type="caution">
    <text evidence="4">The sequence shown here is derived from an EMBL/GenBank/DDBJ whole genome shotgun (WGS) entry which is preliminary data.</text>
</comment>
<dbReference type="PANTHER" id="PTHR43353">
    <property type="entry name" value="SUCCINATE-SEMIALDEHYDE DEHYDROGENASE, MITOCHONDRIAL"/>
    <property type="match status" value="1"/>
</dbReference>
<dbReference type="GO" id="GO:0016620">
    <property type="term" value="F:oxidoreductase activity, acting on the aldehyde or oxo group of donors, NAD or NADP as acceptor"/>
    <property type="evidence" value="ECO:0007669"/>
    <property type="project" value="UniProtKB-ARBA"/>
</dbReference>
<evidence type="ECO:0000256" key="1">
    <source>
        <dbReference type="ARBA" id="ARBA00009986"/>
    </source>
</evidence>
<protein>
    <submittedName>
        <fullName evidence="4">Aldehyde dehydrogenase family protein</fullName>
    </submittedName>
</protein>
<dbReference type="Proteomes" id="UP000655523">
    <property type="component" value="Unassembled WGS sequence"/>
</dbReference>
<feature type="domain" description="Aldehyde dehydrogenase" evidence="3">
    <location>
        <begin position="17"/>
        <end position="77"/>
    </location>
</feature>
<dbReference type="Gene3D" id="3.40.605.10">
    <property type="entry name" value="Aldehyde Dehydrogenase, Chain A, domain 1"/>
    <property type="match status" value="1"/>
</dbReference>
<reference evidence="4 5" key="1">
    <citation type="submission" date="2019-11" db="EMBL/GenBank/DDBJ databases">
        <title>Metabolism of dissolved organic matter in forest soils.</title>
        <authorList>
            <person name="Cyle K.T."/>
            <person name="Wilhelm R.C."/>
            <person name="Martinez C.E."/>
        </authorList>
    </citation>
    <scope>NUCLEOTIDE SEQUENCE [LARGE SCALE GENOMIC DNA]</scope>
    <source>
        <strain evidence="4 5">5N</strain>
    </source>
</reference>
<evidence type="ECO:0000256" key="2">
    <source>
        <dbReference type="ARBA" id="ARBA00023002"/>
    </source>
</evidence>
<dbReference type="PANTHER" id="PTHR43353:SF5">
    <property type="entry name" value="SUCCINATE-SEMIALDEHYDE DEHYDROGENASE, MITOCHONDRIAL"/>
    <property type="match status" value="1"/>
</dbReference>
<evidence type="ECO:0000259" key="3">
    <source>
        <dbReference type="Pfam" id="PF00171"/>
    </source>
</evidence>
<sequence>MATSSYTDTRLLINGEWCDAASGKTLDVINPATGNAIGKVAHAGIADLDRALAAAQRGFEAWRKIPANERATTMRKA</sequence>
<dbReference type="EMBL" id="WOEZ01000211">
    <property type="protein sequence ID" value="NPT60242.1"/>
    <property type="molecule type" value="Genomic_DNA"/>
</dbReference>
<keyword evidence="2" id="KW-0560">Oxidoreductase</keyword>
<dbReference type="SUPFAM" id="SSF53720">
    <property type="entry name" value="ALDH-like"/>
    <property type="match status" value="1"/>
</dbReference>
<gene>
    <name evidence="4" type="ORF">GNZ13_38235</name>
</gene>
<name>A0A972NYT0_9BURK</name>
<dbReference type="RefSeq" id="WP_172174763.1">
    <property type="nucleotide sequence ID" value="NZ_WOEZ01000211.1"/>
</dbReference>
<accession>A0A972NYT0</accession>
<dbReference type="AlphaFoldDB" id="A0A972NYT0"/>
<evidence type="ECO:0000313" key="5">
    <source>
        <dbReference type="Proteomes" id="UP000655523"/>
    </source>
</evidence>
<dbReference type="InterPro" id="IPR015590">
    <property type="entry name" value="Aldehyde_DH_dom"/>
</dbReference>
<proteinExistence type="inferred from homology"/>
<dbReference type="InterPro" id="IPR016161">
    <property type="entry name" value="Ald_DH/histidinol_DH"/>
</dbReference>
<dbReference type="Pfam" id="PF00171">
    <property type="entry name" value="Aldedh"/>
    <property type="match status" value="1"/>
</dbReference>
<evidence type="ECO:0000313" key="4">
    <source>
        <dbReference type="EMBL" id="NPT60242.1"/>
    </source>
</evidence>
<organism evidence="4 5">
    <name type="scientific">Paraburkholderia elongata</name>
    <dbReference type="NCBI Taxonomy" id="2675747"/>
    <lineage>
        <taxon>Bacteria</taxon>
        <taxon>Pseudomonadati</taxon>
        <taxon>Pseudomonadota</taxon>
        <taxon>Betaproteobacteria</taxon>
        <taxon>Burkholderiales</taxon>
        <taxon>Burkholderiaceae</taxon>
        <taxon>Paraburkholderia</taxon>
    </lineage>
</organism>
<keyword evidence="5" id="KW-1185">Reference proteome</keyword>
<comment type="similarity">
    <text evidence="1">Belongs to the aldehyde dehydrogenase family.</text>
</comment>
<dbReference type="InterPro" id="IPR016162">
    <property type="entry name" value="Ald_DH_N"/>
</dbReference>